<evidence type="ECO:0000313" key="4">
    <source>
        <dbReference type="Proteomes" id="UP001597389"/>
    </source>
</evidence>
<sequence>MNRMNALVKPSIAALALCALPTQAATINIAGLSVVEADEFDLNTGTAGNTVFKSGVLTGTTTRNQGSFSDNDTWKFRTENQWSGSGTFAGAYSSFGNGATANDALTLTTTVSGLANGTYDVYVVYVGRNDSNDDGGIAAALSGNTLVDYPDASGASGGLNSIDLGVGADVWSTFAVKIGTVSGTGFAVDAGLLSTTDTGSGIERNTYVGVAYQAVQSVPEPTATSLIGLGGLALMLRRRK</sequence>
<proteinExistence type="predicted"/>
<evidence type="ECO:0000256" key="1">
    <source>
        <dbReference type="SAM" id="SignalP"/>
    </source>
</evidence>
<accession>A0ABW4ZBH3</accession>
<dbReference type="EMBL" id="JBHUJB010000035">
    <property type="protein sequence ID" value="MFD2159012.1"/>
    <property type="molecule type" value="Genomic_DNA"/>
</dbReference>
<comment type="caution">
    <text evidence="3">The sequence shown here is derived from an EMBL/GenBank/DDBJ whole genome shotgun (WGS) entry which is preliminary data.</text>
</comment>
<dbReference type="RefSeq" id="WP_377087354.1">
    <property type="nucleotide sequence ID" value="NZ_JBHSJL010000014.1"/>
</dbReference>
<dbReference type="Proteomes" id="UP001597389">
    <property type="component" value="Unassembled WGS sequence"/>
</dbReference>
<keyword evidence="4" id="KW-1185">Reference proteome</keyword>
<feature type="signal peptide" evidence="1">
    <location>
        <begin position="1"/>
        <end position="24"/>
    </location>
</feature>
<feature type="chain" id="PRO_5046047619" evidence="1">
    <location>
        <begin position="25"/>
        <end position="240"/>
    </location>
</feature>
<dbReference type="Pfam" id="PF07589">
    <property type="entry name" value="PEP-CTERM"/>
    <property type="match status" value="1"/>
</dbReference>
<evidence type="ECO:0000313" key="3">
    <source>
        <dbReference type="EMBL" id="MFD2159012.1"/>
    </source>
</evidence>
<organism evidence="3 4">
    <name type="scientific">Rubritalea tangerina</name>
    <dbReference type="NCBI Taxonomy" id="430798"/>
    <lineage>
        <taxon>Bacteria</taxon>
        <taxon>Pseudomonadati</taxon>
        <taxon>Verrucomicrobiota</taxon>
        <taxon>Verrucomicrobiia</taxon>
        <taxon>Verrucomicrobiales</taxon>
        <taxon>Rubritaleaceae</taxon>
        <taxon>Rubritalea</taxon>
    </lineage>
</organism>
<feature type="domain" description="Ice-binding protein C-terminal" evidence="2">
    <location>
        <begin position="217"/>
        <end position="239"/>
    </location>
</feature>
<evidence type="ECO:0000259" key="2">
    <source>
        <dbReference type="Pfam" id="PF07589"/>
    </source>
</evidence>
<name>A0ABW4ZBH3_9BACT</name>
<keyword evidence="1" id="KW-0732">Signal</keyword>
<protein>
    <submittedName>
        <fullName evidence="3">PEP-CTERM sorting domain-containing protein</fullName>
    </submittedName>
</protein>
<gene>
    <name evidence="3" type="ORF">ACFSW8_08890</name>
</gene>
<reference evidence="4" key="1">
    <citation type="journal article" date="2019" name="Int. J. Syst. Evol. Microbiol.">
        <title>The Global Catalogue of Microorganisms (GCM) 10K type strain sequencing project: providing services to taxonomists for standard genome sequencing and annotation.</title>
        <authorList>
            <consortium name="The Broad Institute Genomics Platform"/>
            <consortium name="The Broad Institute Genome Sequencing Center for Infectious Disease"/>
            <person name="Wu L."/>
            <person name="Ma J."/>
        </authorList>
    </citation>
    <scope>NUCLEOTIDE SEQUENCE [LARGE SCALE GENOMIC DNA]</scope>
    <source>
        <strain evidence="4">CCUG 57942</strain>
    </source>
</reference>
<dbReference type="InterPro" id="IPR013424">
    <property type="entry name" value="Ice-binding_C"/>
</dbReference>
<dbReference type="NCBIfam" id="TIGR02595">
    <property type="entry name" value="PEP_CTERM"/>
    <property type="match status" value="1"/>
</dbReference>